<dbReference type="InterPro" id="IPR035906">
    <property type="entry name" value="MetI-like_sf"/>
</dbReference>
<dbReference type="AlphaFoldDB" id="A0A1R1DYR2"/>
<organism evidence="9 10">
    <name type="scientific">Paenibacillus rhizosphaerae</name>
    <dbReference type="NCBI Taxonomy" id="297318"/>
    <lineage>
        <taxon>Bacteria</taxon>
        <taxon>Bacillati</taxon>
        <taxon>Bacillota</taxon>
        <taxon>Bacilli</taxon>
        <taxon>Bacillales</taxon>
        <taxon>Paenibacillaceae</taxon>
        <taxon>Paenibacillus</taxon>
    </lineage>
</organism>
<feature type="transmembrane region" description="Helical" evidence="7">
    <location>
        <begin position="35"/>
        <end position="53"/>
    </location>
</feature>
<dbReference type="Gene3D" id="1.10.3720.10">
    <property type="entry name" value="MetI-like"/>
    <property type="match status" value="1"/>
</dbReference>
<evidence type="ECO:0000256" key="4">
    <source>
        <dbReference type="ARBA" id="ARBA00022692"/>
    </source>
</evidence>
<feature type="domain" description="ABC transmembrane type-1" evidence="8">
    <location>
        <begin position="96"/>
        <end position="311"/>
    </location>
</feature>
<feature type="transmembrane region" description="Helical" evidence="7">
    <location>
        <begin position="231"/>
        <end position="254"/>
    </location>
</feature>
<dbReference type="Pfam" id="PF00528">
    <property type="entry name" value="BPD_transp_1"/>
    <property type="match status" value="1"/>
</dbReference>
<feature type="transmembrane region" description="Helical" evidence="7">
    <location>
        <begin position="183"/>
        <end position="211"/>
    </location>
</feature>
<dbReference type="CDD" id="cd06261">
    <property type="entry name" value="TM_PBP2"/>
    <property type="match status" value="1"/>
</dbReference>
<dbReference type="PANTHER" id="PTHR43227:SF11">
    <property type="entry name" value="BLL4140 PROTEIN"/>
    <property type="match status" value="1"/>
</dbReference>
<accession>A0A1R1DYR2</accession>
<dbReference type="InterPro" id="IPR050809">
    <property type="entry name" value="UgpAE/MalFG_permease"/>
</dbReference>
<evidence type="ECO:0000313" key="10">
    <source>
        <dbReference type="Proteomes" id="UP000187172"/>
    </source>
</evidence>
<dbReference type="EMBL" id="MRTP01000025">
    <property type="protein sequence ID" value="OMF44733.1"/>
    <property type="molecule type" value="Genomic_DNA"/>
</dbReference>
<feature type="transmembrane region" description="Helical" evidence="7">
    <location>
        <begin position="290"/>
        <end position="315"/>
    </location>
</feature>
<evidence type="ECO:0000256" key="1">
    <source>
        <dbReference type="ARBA" id="ARBA00004651"/>
    </source>
</evidence>
<evidence type="ECO:0000256" key="7">
    <source>
        <dbReference type="RuleBase" id="RU363032"/>
    </source>
</evidence>
<keyword evidence="3" id="KW-1003">Cell membrane</keyword>
<comment type="similarity">
    <text evidence="7">Belongs to the binding-protein-dependent transport system permease family.</text>
</comment>
<dbReference type="InterPro" id="IPR000515">
    <property type="entry name" value="MetI-like"/>
</dbReference>
<dbReference type="PROSITE" id="PS50928">
    <property type="entry name" value="ABC_TM1"/>
    <property type="match status" value="1"/>
</dbReference>
<evidence type="ECO:0000256" key="5">
    <source>
        <dbReference type="ARBA" id="ARBA00022989"/>
    </source>
</evidence>
<proteinExistence type="inferred from homology"/>
<name>A0A1R1DYR2_9BACL</name>
<dbReference type="GO" id="GO:0055085">
    <property type="term" value="P:transmembrane transport"/>
    <property type="evidence" value="ECO:0007669"/>
    <property type="project" value="InterPro"/>
</dbReference>
<protein>
    <submittedName>
        <fullName evidence="9">Protein lplB</fullName>
    </submittedName>
</protein>
<dbReference type="Proteomes" id="UP000187172">
    <property type="component" value="Unassembled WGS sequence"/>
</dbReference>
<dbReference type="RefSeq" id="WP_076176894.1">
    <property type="nucleotide sequence ID" value="NZ_MRTP01000025.1"/>
</dbReference>
<keyword evidence="5 7" id="KW-1133">Transmembrane helix</keyword>
<dbReference type="PANTHER" id="PTHR43227">
    <property type="entry name" value="BLL4140 PROTEIN"/>
    <property type="match status" value="1"/>
</dbReference>
<evidence type="ECO:0000313" key="9">
    <source>
        <dbReference type="EMBL" id="OMF44733.1"/>
    </source>
</evidence>
<keyword evidence="2 7" id="KW-0813">Transport</keyword>
<feature type="transmembrane region" description="Helical" evidence="7">
    <location>
        <begin position="142"/>
        <end position="163"/>
    </location>
</feature>
<evidence type="ECO:0000256" key="6">
    <source>
        <dbReference type="ARBA" id="ARBA00023136"/>
    </source>
</evidence>
<keyword evidence="6 7" id="KW-0472">Membrane</keyword>
<dbReference type="GO" id="GO:0005886">
    <property type="term" value="C:plasma membrane"/>
    <property type="evidence" value="ECO:0007669"/>
    <property type="project" value="UniProtKB-SubCell"/>
</dbReference>
<sequence length="324" mass="36757">MHPANASKLSAAKTVGKPRESRLAYNWKRYKNNKYLFLLLAPVLLWYGIFHYAPMYGIQLAFKDFYIMKGIWASPWVGFKHFHYMFAMSPDFWNIMKNTLVISFYHIVFGFPAPIILALLFNEIRFSLFKKIAQTISYLPHFLSWIVLGGILIMLLSPNTGVVNDLIKMLGFQPIYFLGDESYFRFTLVVSAIWKEVGWGMIIYLAALAGVDQQLYEAAVIDGANRWKQTLYITIPSILPVISILLILRVGGILDAGFDQILNLYSPAVYGVSDILDTYVYRVGLQNGQYSLTTAVGLFKNVVALVLVLSTNFIVKKMGQEGVL</sequence>
<feature type="transmembrane region" description="Helical" evidence="7">
    <location>
        <begin position="102"/>
        <end position="121"/>
    </location>
</feature>
<reference evidence="9 10" key="1">
    <citation type="submission" date="2016-11" db="EMBL/GenBank/DDBJ databases">
        <title>Paenibacillus species isolates.</title>
        <authorList>
            <person name="Beno S.M."/>
        </authorList>
    </citation>
    <scope>NUCLEOTIDE SEQUENCE [LARGE SCALE GENOMIC DNA]</scope>
    <source>
        <strain evidence="9 10">FSL R5-0378</strain>
    </source>
</reference>
<comment type="caution">
    <text evidence="9">The sequence shown here is derived from an EMBL/GenBank/DDBJ whole genome shotgun (WGS) entry which is preliminary data.</text>
</comment>
<evidence type="ECO:0000256" key="3">
    <source>
        <dbReference type="ARBA" id="ARBA00022475"/>
    </source>
</evidence>
<dbReference type="STRING" id="297318.BK138_34385"/>
<keyword evidence="10" id="KW-1185">Reference proteome</keyword>
<keyword evidence="4 7" id="KW-0812">Transmembrane</keyword>
<gene>
    <name evidence="9" type="ORF">BK138_34385</name>
</gene>
<dbReference type="SUPFAM" id="SSF161098">
    <property type="entry name" value="MetI-like"/>
    <property type="match status" value="1"/>
</dbReference>
<comment type="subcellular location">
    <subcellularLocation>
        <location evidence="1 7">Cell membrane</location>
        <topology evidence="1 7">Multi-pass membrane protein</topology>
    </subcellularLocation>
</comment>
<evidence type="ECO:0000256" key="2">
    <source>
        <dbReference type="ARBA" id="ARBA00022448"/>
    </source>
</evidence>
<evidence type="ECO:0000259" key="8">
    <source>
        <dbReference type="PROSITE" id="PS50928"/>
    </source>
</evidence>